<organism evidence="2 3">
    <name type="scientific">Erwinia tasmaniensis (strain DSM 17950 / CFBP 7177 / CIP 109463 / NCPPB 4357 / Et1/99)</name>
    <dbReference type="NCBI Taxonomy" id="465817"/>
    <lineage>
        <taxon>Bacteria</taxon>
        <taxon>Pseudomonadati</taxon>
        <taxon>Pseudomonadota</taxon>
        <taxon>Gammaproteobacteria</taxon>
        <taxon>Enterobacterales</taxon>
        <taxon>Erwiniaceae</taxon>
        <taxon>Erwinia</taxon>
    </lineage>
</organism>
<dbReference type="RefSeq" id="WP_012442913.1">
    <property type="nucleotide sequence ID" value="NC_010694.1"/>
</dbReference>
<feature type="region of interest" description="Disordered" evidence="1">
    <location>
        <begin position="13"/>
        <end position="34"/>
    </location>
</feature>
<protein>
    <submittedName>
        <fullName evidence="2">Uncharacterized protein</fullName>
    </submittedName>
</protein>
<evidence type="ECO:0000313" key="3">
    <source>
        <dbReference type="Proteomes" id="UP000001726"/>
    </source>
</evidence>
<name>B2VJU1_ERWT9</name>
<reference evidence="2 3" key="1">
    <citation type="journal article" date="2008" name="Environ. Microbiol.">
        <title>The genome of Erwinia tasmaniensis strain Et1/99, a non-pathogenic bacterium in the genus Erwinia.</title>
        <authorList>
            <person name="Kube M."/>
            <person name="Migdoll A.M."/>
            <person name="Mueller I."/>
            <person name="Kuhl H."/>
            <person name="Beck A."/>
            <person name="Reinhardt R."/>
            <person name="Geider K."/>
        </authorList>
    </citation>
    <scope>NUCLEOTIDE SEQUENCE [LARGE SCALE GENOMIC DNA]</scope>
    <source>
        <strain evidence="3">DSM 17950 / CFBP 7177 / CIP 109463 / NCPPB 4357 / Et1/99</strain>
    </source>
</reference>
<dbReference type="eggNOG" id="ENOG502ZR2I">
    <property type="taxonomic scope" value="Bacteria"/>
</dbReference>
<feature type="region of interest" description="Disordered" evidence="1">
    <location>
        <begin position="55"/>
        <end position="76"/>
    </location>
</feature>
<feature type="compositionally biased region" description="Basic and acidic residues" evidence="1">
    <location>
        <begin position="56"/>
        <end position="68"/>
    </location>
</feature>
<accession>B2VJU1</accession>
<proteinExistence type="predicted"/>
<evidence type="ECO:0000313" key="2">
    <source>
        <dbReference type="EMBL" id="CAO98286.1"/>
    </source>
</evidence>
<dbReference type="KEGG" id="eta:ETA_32400"/>
<gene>
    <name evidence="2" type="ordered locus">ETA_32400</name>
</gene>
<dbReference type="EMBL" id="CU468135">
    <property type="protein sequence ID" value="CAO98286.1"/>
    <property type="molecule type" value="Genomic_DNA"/>
</dbReference>
<evidence type="ECO:0000256" key="1">
    <source>
        <dbReference type="SAM" id="MobiDB-lite"/>
    </source>
</evidence>
<dbReference type="HOGENOM" id="CLU_2648959_0_0_6"/>
<dbReference type="STRING" id="465817.ETA_32400"/>
<dbReference type="AlphaFoldDB" id="B2VJU1"/>
<keyword evidence="3" id="KW-1185">Reference proteome</keyword>
<dbReference type="Proteomes" id="UP000001726">
    <property type="component" value="Chromosome"/>
</dbReference>
<sequence length="76" mass="8851">MIPNIELQSGKRLQPYFDRAEPQRQGVSALEQSGEQLARAGRELERQSQPVNAFVKQHEHQLKLEKQRTRYHGLTL</sequence>